<dbReference type="AlphaFoldDB" id="A0A175YM82"/>
<proteinExistence type="predicted"/>
<gene>
    <name evidence="1" type="ORF">DCAR_0830981</name>
</gene>
<protein>
    <submittedName>
        <fullName evidence="1">Uncharacterized protein</fullName>
    </submittedName>
</protein>
<keyword evidence="2" id="KW-1185">Reference proteome</keyword>
<reference evidence="1" key="1">
    <citation type="journal article" date="2016" name="Nat. Genet.">
        <title>A high-quality carrot genome assembly provides new insights into carotenoid accumulation and asterid genome evolution.</title>
        <authorList>
            <person name="Iorizzo M."/>
            <person name="Ellison S."/>
            <person name="Senalik D."/>
            <person name="Zeng P."/>
            <person name="Satapoomin P."/>
            <person name="Huang J."/>
            <person name="Bowman M."/>
            <person name="Iovene M."/>
            <person name="Sanseverino W."/>
            <person name="Cavagnaro P."/>
            <person name="Yildiz M."/>
            <person name="Macko-Podgorni A."/>
            <person name="Moranska E."/>
            <person name="Grzebelus E."/>
            <person name="Grzebelus D."/>
            <person name="Ashrafi H."/>
            <person name="Zheng Z."/>
            <person name="Cheng S."/>
            <person name="Spooner D."/>
            <person name="Van Deynze A."/>
            <person name="Simon P."/>
        </authorList>
    </citation>
    <scope>NUCLEOTIDE SEQUENCE</scope>
    <source>
        <tissue evidence="1">Leaf</tissue>
    </source>
</reference>
<reference evidence="1" key="2">
    <citation type="submission" date="2022-03" db="EMBL/GenBank/DDBJ databases">
        <title>Draft title - Genomic analysis of global carrot germplasm unveils the trajectory of domestication and the origin of high carotenoid orange carrot.</title>
        <authorList>
            <person name="Iorizzo M."/>
            <person name="Ellison S."/>
            <person name="Senalik D."/>
            <person name="Macko-Podgorni A."/>
            <person name="Grzebelus D."/>
            <person name="Bostan H."/>
            <person name="Rolling W."/>
            <person name="Curaba J."/>
            <person name="Simon P."/>
        </authorList>
    </citation>
    <scope>NUCLEOTIDE SEQUENCE</scope>
    <source>
        <tissue evidence="1">Leaf</tissue>
    </source>
</reference>
<accession>A0A175YM82</accession>
<dbReference type="Pfam" id="PF08156">
    <property type="entry name" value="NOP5NT"/>
    <property type="match status" value="1"/>
</dbReference>
<name>A0A175YM82_DAUCS</name>
<dbReference type="Gramene" id="KZM84360">
    <property type="protein sequence ID" value="KZM84360"/>
    <property type="gene ID" value="DCAR_028346"/>
</dbReference>
<dbReference type="InterPro" id="IPR012974">
    <property type="entry name" value="NOP58/56_N"/>
</dbReference>
<organism evidence="1 2">
    <name type="scientific">Daucus carota subsp. sativus</name>
    <name type="common">Carrot</name>
    <dbReference type="NCBI Taxonomy" id="79200"/>
    <lineage>
        <taxon>Eukaryota</taxon>
        <taxon>Viridiplantae</taxon>
        <taxon>Streptophyta</taxon>
        <taxon>Embryophyta</taxon>
        <taxon>Tracheophyta</taxon>
        <taxon>Spermatophyta</taxon>
        <taxon>Magnoliopsida</taxon>
        <taxon>eudicotyledons</taxon>
        <taxon>Gunneridae</taxon>
        <taxon>Pentapetalae</taxon>
        <taxon>asterids</taxon>
        <taxon>campanulids</taxon>
        <taxon>Apiales</taxon>
        <taxon>Apiaceae</taxon>
        <taxon>Apioideae</taxon>
        <taxon>Scandiceae</taxon>
        <taxon>Daucinae</taxon>
        <taxon>Daucus</taxon>
        <taxon>Daucus sect. Daucus</taxon>
    </lineage>
</organism>
<sequence length="110" mass="12230">MADDAPQRIRGNTLEDVARAMGREVRTFYLLFECASGYAFFLAHGISQVDTSKFQAVEEYINRTPQFMELIDFQSFSSPDDALAEFNAISSSWGVSKCSTQFGAPSQPNV</sequence>
<evidence type="ECO:0000313" key="1">
    <source>
        <dbReference type="EMBL" id="WOH11494.1"/>
    </source>
</evidence>
<evidence type="ECO:0000313" key="2">
    <source>
        <dbReference type="Proteomes" id="UP000077755"/>
    </source>
</evidence>
<dbReference type="EMBL" id="CP093350">
    <property type="protein sequence ID" value="WOH11494.1"/>
    <property type="molecule type" value="Genomic_DNA"/>
</dbReference>
<dbReference type="Proteomes" id="UP000077755">
    <property type="component" value="Chromosome 8"/>
</dbReference>